<evidence type="ECO:0000313" key="2">
    <source>
        <dbReference type="EMBL" id="MDJ1479782.1"/>
    </source>
</evidence>
<feature type="chain" id="PRO_5042182653" description="PA domain-containing protein" evidence="1">
    <location>
        <begin position="28"/>
        <end position="428"/>
    </location>
</feature>
<dbReference type="AlphaFoldDB" id="A0AAE3QI50"/>
<organism evidence="2 3">
    <name type="scientific">Xanthocytophaga flava</name>
    <dbReference type="NCBI Taxonomy" id="3048013"/>
    <lineage>
        <taxon>Bacteria</taxon>
        <taxon>Pseudomonadati</taxon>
        <taxon>Bacteroidota</taxon>
        <taxon>Cytophagia</taxon>
        <taxon>Cytophagales</taxon>
        <taxon>Rhodocytophagaceae</taxon>
        <taxon>Xanthocytophaga</taxon>
    </lineage>
</organism>
<dbReference type="Gene3D" id="3.50.30.30">
    <property type="match status" value="1"/>
</dbReference>
<dbReference type="Gene3D" id="3.40.630.10">
    <property type="entry name" value="Zn peptidases"/>
    <property type="match status" value="1"/>
</dbReference>
<feature type="signal peptide" evidence="1">
    <location>
        <begin position="1"/>
        <end position="27"/>
    </location>
</feature>
<evidence type="ECO:0000256" key="1">
    <source>
        <dbReference type="SAM" id="SignalP"/>
    </source>
</evidence>
<evidence type="ECO:0000313" key="3">
    <source>
        <dbReference type="Proteomes" id="UP001241110"/>
    </source>
</evidence>
<name>A0AAE3QI50_9BACT</name>
<dbReference type="SUPFAM" id="SSF53187">
    <property type="entry name" value="Zn-dependent exopeptidases"/>
    <property type="match status" value="1"/>
</dbReference>
<comment type="caution">
    <text evidence="2">The sequence shown here is derived from an EMBL/GenBank/DDBJ whole genome shotgun (WGS) entry which is preliminary data.</text>
</comment>
<evidence type="ECO:0008006" key="4">
    <source>
        <dbReference type="Google" id="ProtNLM"/>
    </source>
</evidence>
<protein>
    <recommendedName>
        <fullName evidence="4">PA domain-containing protein</fullName>
    </recommendedName>
</protein>
<dbReference type="Proteomes" id="UP001241110">
    <property type="component" value="Unassembled WGS sequence"/>
</dbReference>
<dbReference type="RefSeq" id="WP_313976244.1">
    <property type="nucleotide sequence ID" value="NZ_JASJOS010000002.1"/>
</dbReference>
<gene>
    <name evidence="2" type="ORF">QNI16_04740</name>
</gene>
<reference evidence="2" key="1">
    <citation type="submission" date="2023-05" db="EMBL/GenBank/DDBJ databases">
        <authorList>
            <person name="Zhang X."/>
        </authorList>
    </citation>
    <scope>NUCLEOTIDE SEQUENCE</scope>
    <source>
        <strain evidence="2">YF14B1</strain>
    </source>
</reference>
<dbReference type="EMBL" id="JASJOS010000002">
    <property type="protein sequence ID" value="MDJ1479782.1"/>
    <property type="molecule type" value="Genomic_DNA"/>
</dbReference>
<accession>A0AAE3QI50</accession>
<proteinExistence type="predicted"/>
<sequence length="428" mass="47246">MRNTTLKQHLLYLWICMIGAYTQVVNAQSTDPFQGEKLYADVKKYVSFGIHRTASEGDIETSTWIQKKLEVNGFQTSFTYFPVKQFFLEKAAVDIKGHSVEAFPLWYVKDPAVKVKSEVVDLIGNAKTDIRHKVALVRLPPGGQITKSIIQSLDSVVNAGAQAIIAISTNKVGEIVAYNTTRDLQPWKVPVVIIAPKDSVHILKVVAQKTPVTLSIKGTIKAVQARSVLGKIGSGEKYVIISTPISGWFTCGGERGPGVAIFNALAEWISKQNLPYTFLFTANSGHELDNTGAHVFIGQYAPKPEDVHLWLHLGAGIATREWKSSFLGGTKLNTVDPLRNIMYSENMEASILAGFEGQPGKRWKVKDQALGELSVVSAHGYKRFFGIAYGHTFHHMPSDDETTTSPQLLEEIAHSIQKTLELELQLSK</sequence>
<keyword evidence="1" id="KW-0732">Signal</keyword>